<dbReference type="InterPro" id="IPR043595">
    <property type="entry name" value="FaeB/C/D"/>
</dbReference>
<dbReference type="PANTHER" id="PTHR38050">
    <property type="match status" value="1"/>
</dbReference>
<name>A0A1C6UEH8_9ACTN</name>
<keyword evidence="13" id="KW-1185">Reference proteome</keyword>
<evidence type="ECO:0000256" key="10">
    <source>
        <dbReference type="SAM" id="SignalP"/>
    </source>
</evidence>
<dbReference type="SUPFAM" id="SSF50370">
    <property type="entry name" value="Ricin B-like lectins"/>
    <property type="match status" value="1"/>
</dbReference>
<dbReference type="GO" id="GO:0005576">
    <property type="term" value="C:extracellular region"/>
    <property type="evidence" value="ECO:0007669"/>
    <property type="project" value="UniProtKB-SubCell"/>
</dbReference>
<dbReference type="GO" id="GO:0030600">
    <property type="term" value="F:feruloyl esterase activity"/>
    <property type="evidence" value="ECO:0007669"/>
    <property type="project" value="InterPro"/>
</dbReference>
<evidence type="ECO:0000313" key="12">
    <source>
        <dbReference type="EMBL" id="SCL52447.1"/>
    </source>
</evidence>
<evidence type="ECO:0000256" key="8">
    <source>
        <dbReference type="ARBA" id="ARBA00023326"/>
    </source>
</evidence>
<dbReference type="OrthoDB" id="9767239at2"/>
<evidence type="ECO:0000256" key="9">
    <source>
        <dbReference type="ARBA" id="ARBA00025250"/>
    </source>
</evidence>
<comment type="similarity">
    <text evidence="2">Belongs to the faeC family.</text>
</comment>
<comment type="subcellular location">
    <subcellularLocation>
        <location evidence="1">Secreted</location>
    </subcellularLocation>
</comment>
<dbReference type="InterPro" id="IPR035992">
    <property type="entry name" value="Ricin_B-like_lectins"/>
</dbReference>
<keyword evidence="4" id="KW-0858">Xylan degradation</keyword>
<gene>
    <name evidence="12" type="ORF">GA0070617_2078</name>
</gene>
<proteinExistence type="inferred from homology"/>
<evidence type="ECO:0000256" key="1">
    <source>
        <dbReference type="ARBA" id="ARBA00004613"/>
    </source>
</evidence>
<evidence type="ECO:0000256" key="5">
    <source>
        <dbReference type="ARBA" id="ARBA00022729"/>
    </source>
</evidence>
<dbReference type="PANTHER" id="PTHR38050:SF1">
    <property type="entry name" value="FERULOYL ESTERASE C"/>
    <property type="match status" value="1"/>
</dbReference>
<dbReference type="RefSeq" id="WP_091435832.1">
    <property type="nucleotide sequence ID" value="NZ_FMIA01000002.1"/>
</dbReference>
<dbReference type="Pfam" id="PF14200">
    <property type="entry name" value="RicinB_lectin_2"/>
    <property type="match status" value="2"/>
</dbReference>
<keyword evidence="6" id="KW-0378">Hydrolase</keyword>
<dbReference type="Gene3D" id="3.40.50.1820">
    <property type="entry name" value="alpha/beta hydrolase"/>
    <property type="match status" value="1"/>
</dbReference>
<evidence type="ECO:0000256" key="4">
    <source>
        <dbReference type="ARBA" id="ARBA00022651"/>
    </source>
</evidence>
<dbReference type="Proteomes" id="UP000198937">
    <property type="component" value="Unassembled WGS sequence"/>
</dbReference>
<keyword evidence="8" id="KW-0624">Polysaccharide degradation</keyword>
<evidence type="ECO:0000256" key="3">
    <source>
        <dbReference type="ARBA" id="ARBA00022525"/>
    </source>
</evidence>
<dbReference type="PROSITE" id="PS51318">
    <property type="entry name" value="TAT"/>
    <property type="match status" value="1"/>
</dbReference>
<reference evidence="12 13" key="1">
    <citation type="submission" date="2016-06" db="EMBL/GenBank/DDBJ databases">
        <authorList>
            <person name="Kjaerup R.B."/>
            <person name="Dalgaard T.S."/>
            <person name="Juul-Madsen H.R."/>
        </authorList>
    </citation>
    <scope>NUCLEOTIDE SEQUENCE [LARGE SCALE GENOMIC DNA]</scope>
    <source>
        <strain evidence="12 13">DSM 45577</strain>
    </source>
</reference>
<feature type="domain" description="Ricin B lectin" evidence="11">
    <location>
        <begin position="51"/>
        <end position="187"/>
    </location>
</feature>
<keyword evidence="3" id="KW-0964">Secreted</keyword>
<dbReference type="Gene3D" id="2.80.10.50">
    <property type="match status" value="3"/>
</dbReference>
<dbReference type="ESTHER" id="9actn-a0a1c6ueh8">
    <property type="family name" value="FaeC"/>
</dbReference>
<dbReference type="SUPFAM" id="SSF53474">
    <property type="entry name" value="alpha/beta-Hydrolases"/>
    <property type="match status" value="1"/>
</dbReference>
<organism evidence="12 13">
    <name type="scientific">Micromonospora yangpuensis</name>
    <dbReference type="NCBI Taxonomy" id="683228"/>
    <lineage>
        <taxon>Bacteria</taxon>
        <taxon>Bacillati</taxon>
        <taxon>Actinomycetota</taxon>
        <taxon>Actinomycetes</taxon>
        <taxon>Micromonosporales</taxon>
        <taxon>Micromonosporaceae</taxon>
        <taxon>Micromonospora</taxon>
    </lineage>
</organism>
<evidence type="ECO:0000313" key="13">
    <source>
        <dbReference type="Proteomes" id="UP000198937"/>
    </source>
</evidence>
<dbReference type="PROSITE" id="PS50231">
    <property type="entry name" value="RICIN_B_LECTIN"/>
    <property type="match status" value="1"/>
</dbReference>
<comment type="function">
    <text evidence="9">Involved in degradation of plant cell walls. Hydrolyzes the feruloyl-arabinose ester bond in arabinoxylans, and the feruloyl-galactose ester bond in pectin. Active against paranitrophenyl-acetate, methyl ferulate and wheat arabinoxylan.</text>
</comment>
<dbReference type="GO" id="GO:0045493">
    <property type="term" value="P:xylan catabolic process"/>
    <property type="evidence" value="ECO:0007669"/>
    <property type="project" value="UniProtKB-KW"/>
</dbReference>
<keyword evidence="5 10" id="KW-0732">Signal</keyword>
<dbReference type="InterPro" id="IPR029058">
    <property type="entry name" value="AB_hydrolase_fold"/>
</dbReference>
<sequence length="465" mass="49525">MTAKQEARPASVARRRRWPALAAVVAAVLAATGLAVVQASPAAAATVDTNAWYVLVNRNSGKALDVYNSATNDGARITQWTRNNGNQQQWQFVDSGGGYYRLKSRLSNKVLDVYNFSTANGASIVQWTDGNGTNQQFRLADSDGGHVRLINRNSNKAIEVQNASTADGGNIVQYDDWGGTNQQWQLVRVDGGTPPTTPPPGSGTSGCGKAPGIASGTHTITSNGKSRNFILRIPANYQQNNPYRLVFGLHWLGGTAVDVDTGQTVDRNTWSYYGLQRLANNTTIFVAPQGLGNGWANTGGEDVTFIDDVLNRVQSALCVNPRQRFSIGFSYGGAMSYALACARPDVFRAVVVQSAPRELSGCSGGTQAVAYLGVHGISDGIANGRAMRDRFVRNNGCTAQSPREPAAGSLTHVVTTYSGCRSGFPVAWAAFDGGHIAAPQDGAPGDSGPRTWVPALAWNFFTQFQ</sequence>
<evidence type="ECO:0000259" key="11">
    <source>
        <dbReference type="SMART" id="SM00458"/>
    </source>
</evidence>
<feature type="chain" id="PRO_5008747656" evidence="10">
    <location>
        <begin position="45"/>
        <end position="465"/>
    </location>
</feature>
<keyword evidence="7" id="KW-0119">Carbohydrate metabolism</keyword>
<evidence type="ECO:0000256" key="6">
    <source>
        <dbReference type="ARBA" id="ARBA00022801"/>
    </source>
</evidence>
<dbReference type="SMART" id="SM00458">
    <property type="entry name" value="RICIN"/>
    <property type="match status" value="1"/>
</dbReference>
<accession>A0A1C6UEH8</accession>
<evidence type="ECO:0000256" key="2">
    <source>
        <dbReference type="ARBA" id="ARBA00010278"/>
    </source>
</evidence>
<dbReference type="AlphaFoldDB" id="A0A1C6UEH8"/>
<dbReference type="InterPro" id="IPR006311">
    <property type="entry name" value="TAT_signal"/>
</dbReference>
<dbReference type="InterPro" id="IPR000772">
    <property type="entry name" value="Ricin_B_lectin"/>
</dbReference>
<dbReference type="EMBL" id="FMIA01000002">
    <property type="protein sequence ID" value="SCL52447.1"/>
    <property type="molecule type" value="Genomic_DNA"/>
</dbReference>
<protein>
    <submittedName>
        <fullName evidence="12">Poly(3-hydroxybutyrate) depolymerase</fullName>
    </submittedName>
</protein>
<dbReference type="STRING" id="683228.GA0070617_2078"/>
<feature type="signal peptide" evidence="10">
    <location>
        <begin position="1"/>
        <end position="44"/>
    </location>
</feature>
<evidence type="ECO:0000256" key="7">
    <source>
        <dbReference type="ARBA" id="ARBA00023277"/>
    </source>
</evidence>